<name>A0A8J2L686_9HEXA</name>
<gene>
    <name evidence="1" type="ORF">AFUS01_LOCUS35824</name>
</gene>
<proteinExistence type="predicted"/>
<keyword evidence="2" id="KW-1185">Reference proteome</keyword>
<dbReference type="AlphaFoldDB" id="A0A8J2L686"/>
<evidence type="ECO:0000313" key="2">
    <source>
        <dbReference type="Proteomes" id="UP000708208"/>
    </source>
</evidence>
<accession>A0A8J2L686</accession>
<organism evidence="1 2">
    <name type="scientific">Allacma fusca</name>
    <dbReference type="NCBI Taxonomy" id="39272"/>
    <lineage>
        <taxon>Eukaryota</taxon>
        <taxon>Metazoa</taxon>
        <taxon>Ecdysozoa</taxon>
        <taxon>Arthropoda</taxon>
        <taxon>Hexapoda</taxon>
        <taxon>Collembola</taxon>
        <taxon>Symphypleona</taxon>
        <taxon>Sminthuridae</taxon>
        <taxon>Allacma</taxon>
    </lineage>
</organism>
<reference evidence="1" key="1">
    <citation type="submission" date="2021-06" db="EMBL/GenBank/DDBJ databases">
        <authorList>
            <person name="Hodson N. C."/>
            <person name="Mongue J. A."/>
            <person name="Jaron S. K."/>
        </authorList>
    </citation>
    <scope>NUCLEOTIDE SEQUENCE</scope>
</reference>
<comment type="caution">
    <text evidence="1">The sequence shown here is derived from an EMBL/GenBank/DDBJ whole genome shotgun (WGS) entry which is preliminary data.</text>
</comment>
<dbReference type="EMBL" id="CAJVCH010537375">
    <property type="protein sequence ID" value="CAG7825730.1"/>
    <property type="molecule type" value="Genomic_DNA"/>
</dbReference>
<feature type="non-terminal residue" evidence="1">
    <location>
        <position position="1"/>
    </location>
</feature>
<protein>
    <submittedName>
        <fullName evidence="1">Uncharacterized protein</fullName>
    </submittedName>
</protein>
<sequence>CKVQHSKQLLISGLLAATN</sequence>
<evidence type="ECO:0000313" key="1">
    <source>
        <dbReference type="EMBL" id="CAG7825730.1"/>
    </source>
</evidence>
<dbReference type="Proteomes" id="UP000708208">
    <property type="component" value="Unassembled WGS sequence"/>
</dbReference>